<feature type="region of interest" description="Disordered" evidence="8">
    <location>
        <begin position="96"/>
        <end position="161"/>
    </location>
</feature>
<feature type="compositionally biased region" description="Low complexity" evidence="8">
    <location>
        <begin position="61"/>
        <end position="76"/>
    </location>
</feature>
<feature type="domain" description="C2H2-type" evidence="9">
    <location>
        <begin position="215"/>
        <end position="242"/>
    </location>
</feature>
<dbReference type="Gene3D" id="3.30.160.60">
    <property type="entry name" value="Classic Zinc Finger"/>
    <property type="match status" value="3"/>
</dbReference>
<evidence type="ECO:0000313" key="10">
    <source>
        <dbReference type="Proteomes" id="UP000492821"/>
    </source>
</evidence>
<evidence type="ECO:0000256" key="7">
    <source>
        <dbReference type="PROSITE-ProRule" id="PRU00042"/>
    </source>
</evidence>
<dbReference type="InterPro" id="IPR036236">
    <property type="entry name" value="Znf_C2H2_sf"/>
</dbReference>
<reference evidence="11" key="2">
    <citation type="submission" date="2020-10" db="UniProtKB">
        <authorList>
            <consortium name="WormBaseParasite"/>
        </authorList>
    </citation>
    <scope>IDENTIFICATION</scope>
</reference>
<feature type="compositionally biased region" description="Polar residues" evidence="8">
    <location>
        <begin position="96"/>
        <end position="135"/>
    </location>
</feature>
<dbReference type="AlphaFoldDB" id="A0A7E4UM61"/>
<dbReference type="WBParaSite" id="Pan_g10102.t1">
    <property type="protein sequence ID" value="Pan_g10102.t1"/>
    <property type="gene ID" value="Pan_g10102"/>
</dbReference>
<evidence type="ECO:0000256" key="6">
    <source>
        <dbReference type="ARBA" id="ARBA00023242"/>
    </source>
</evidence>
<dbReference type="SUPFAM" id="SSF57667">
    <property type="entry name" value="beta-beta-alpha zinc fingers"/>
    <property type="match status" value="2"/>
</dbReference>
<evidence type="ECO:0000256" key="5">
    <source>
        <dbReference type="ARBA" id="ARBA00022833"/>
    </source>
</evidence>
<protein>
    <submittedName>
        <fullName evidence="11">Zinc finger protein</fullName>
    </submittedName>
</protein>
<feature type="domain" description="C2H2-type" evidence="9">
    <location>
        <begin position="159"/>
        <end position="186"/>
    </location>
</feature>
<keyword evidence="10" id="KW-1185">Reference proteome</keyword>
<evidence type="ECO:0000256" key="2">
    <source>
        <dbReference type="ARBA" id="ARBA00022723"/>
    </source>
</evidence>
<dbReference type="FunFam" id="3.30.160.60:FF:001666">
    <property type="entry name" value="MDS1 and EVI1 complex locus"/>
    <property type="match status" value="1"/>
</dbReference>
<keyword evidence="5" id="KW-0862">Zinc</keyword>
<dbReference type="PANTHER" id="PTHR24394:SF29">
    <property type="entry name" value="MYONEURIN"/>
    <property type="match status" value="1"/>
</dbReference>
<feature type="compositionally biased region" description="Low complexity" evidence="8">
    <location>
        <begin position="466"/>
        <end position="480"/>
    </location>
</feature>
<evidence type="ECO:0000256" key="8">
    <source>
        <dbReference type="SAM" id="MobiDB-lite"/>
    </source>
</evidence>
<keyword evidence="4 7" id="KW-0863">Zinc-finger</keyword>
<feature type="region of interest" description="Disordered" evidence="8">
    <location>
        <begin position="464"/>
        <end position="485"/>
    </location>
</feature>
<sequence>MVQPAPGQHQIYADQNYVNQVAIKYEPMDAPACDLRVKYEPNDNSPGAVLDYTTALPTVNSHSSTSPYSTSTPAPSFHGSPESDAAARMNGVIQSVSQGAGSDPHSLQSYRGSRSSDELSSISPDGLPSVQQVQQKPVMKAADRRHARGRPNNDRKRPYPCKMCPSKFGSKMELEEHQNSHTGQKPFECEKCSSRFNRRSTLWNHKRIHSEQKPFICSVCKMRFKWKNSLKCHKEMHIRKNEINDATDGDIRQLTYATAAKKKLLEQEGGDISKMNSLTIFSANPSTSEFVCGQDDLKLSKKKVRTAKKAEPQVDRQKQAAESEAALNSQLFENSFLNFNNNGNLSMDLSFDPNNIDFMNMNNNLLMEALLNNTDFTLDANGKDLLSPLTTPISSINVPLPFIKNYANVDLNHLSSTLNHDLMRPDPLPSMNHFNPSINVNDAYNHDILPGNYNCGLQNGGVMNGSNASSSSTPSSMSHSTIHGMPDLSYNPHDGLLLNHQTNDYNMNNGFGWPGSGTNGYSQHSIDMPLSALSVNDPLDQCLVHHPGCLNSHMSGMH</sequence>
<feature type="region of interest" description="Disordered" evidence="8">
    <location>
        <begin position="59"/>
        <end position="84"/>
    </location>
</feature>
<dbReference type="PROSITE" id="PS00028">
    <property type="entry name" value="ZINC_FINGER_C2H2_1"/>
    <property type="match status" value="3"/>
</dbReference>
<organism evidence="10 11">
    <name type="scientific">Panagrellus redivivus</name>
    <name type="common">Microworm</name>
    <dbReference type="NCBI Taxonomy" id="6233"/>
    <lineage>
        <taxon>Eukaryota</taxon>
        <taxon>Metazoa</taxon>
        <taxon>Ecdysozoa</taxon>
        <taxon>Nematoda</taxon>
        <taxon>Chromadorea</taxon>
        <taxon>Rhabditida</taxon>
        <taxon>Tylenchina</taxon>
        <taxon>Panagrolaimomorpha</taxon>
        <taxon>Panagrolaimoidea</taxon>
        <taxon>Panagrolaimidae</taxon>
        <taxon>Panagrellus</taxon>
    </lineage>
</organism>
<proteinExistence type="predicted"/>
<keyword evidence="3" id="KW-0677">Repeat</keyword>
<dbReference type="SMART" id="SM00355">
    <property type="entry name" value="ZnF_C2H2"/>
    <property type="match status" value="3"/>
</dbReference>
<dbReference type="GO" id="GO:0000981">
    <property type="term" value="F:DNA-binding transcription factor activity, RNA polymerase II-specific"/>
    <property type="evidence" value="ECO:0007669"/>
    <property type="project" value="TreeGrafter"/>
</dbReference>
<name>A0A7E4UM61_PANRE</name>
<evidence type="ECO:0000256" key="1">
    <source>
        <dbReference type="ARBA" id="ARBA00004123"/>
    </source>
</evidence>
<feature type="domain" description="C2H2-type" evidence="9">
    <location>
        <begin position="187"/>
        <end position="214"/>
    </location>
</feature>
<comment type="subcellular location">
    <subcellularLocation>
        <location evidence="1">Nucleus</location>
    </subcellularLocation>
</comment>
<keyword evidence="6" id="KW-0539">Nucleus</keyword>
<dbReference type="GO" id="GO:0008270">
    <property type="term" value="F:zinc ion binding"/>
    <property type="evidence" value="ECO:0007669"/>
    <property type="project" value="UniProtKB-KW"/>
</dbReference>
<dbReference type="InterPro" id="IPR013087">
    <property type="entry name" value="Znf_C2H2_type"/>
</dbReference>
<evidence type="ECO:0000259" key="9">
    <source>
        <dbReference type="PROSITE" id="PS50157"/>
    </source>
</evidence>
<dbReference type="PROSITE" id="PS50157">
    <property type="entry name" value="ZINC_FINGER_C2H2_2"/>
    <property type="match status" value="3"/>
</dbReference>
<evidence type="ECO:0000256" key="3">
    <source>
        <dbReference type="ARBA" id="ARBA00022737"/>
    </source>
</evidence>
<reference evidence="10" key="1">
    <citation type="journal article" date="2013" name="Genetics">
        <title>The draft genome and transcriptome of Panagrellus redivivus are shaped by the harsh demands of a free-living lifestyle.</title>
        <authorList>
            <person name="Srinivasan J."/>
            <person name="Dillman A.R."/>
            <person name="Macchietto M.G."/>
            <person name="Heikkinen L."/>
            <person name="Lakso M."/>
            <person name="Fracchia K.M."/>
            <person name="Antoshechkin I."/>
            <person name="Mortazavi A."/>
            <person name="Wong G."/>
            <person name="Sternberg P.W."/>
        </authorList>
    </citation>
    <scope>NUCLEOTIDE SEQUENCE [LARGE SCALE GENOMIC DNA]</scope>
    <source>
        <strain evidence="10">MT8872</strain>
    </source>
</reference>
<dbReference type="GO" id="GO:0005634">
    <property type="term" value="C:nucleus"/>
    <property type="evidence" value="ECO:0007669"/>
    <property type="project" value="UniProtKB-SubCell"/>
</dbReference>
<accession>A0A7E4UM61</accession>
<dbReference type="Proteomes" id="UP000492821">
    <property type="component" value="Unassembled WGS sequence"/>
</dbReference>
<keyword evidence="2" id="KW-0479">Metal-binding</keyword>
<dbReference type="PANTHER" id="PTHR24394">
    <property type="entry name" value="ZINC FINGER PROTEIN"/>
    <property type="match status" value="1"/>
</dbReference>
<evidence type="ECO:0000313" key="11">
    <source>
        <dbReference type="WBParaSite" id="Pan_g10102.t1"/>
    </source>
</evidence>
<evidence type="ECO:0000256" key="4">
    <source>
        <dbReference type="ARBA" id="ARBA00022771"/>
    </source>
</evidence>